<dbReference type="EMBL" id="UINC01228245">
    <property type="protein sequence ID" value="SVE59473.1"/>
    <property type="molecule type" value="Genomic_DNA"/>
</dbReference>
<accession>A0A383ESR0</accession>
<proteinExistence type="predicted"/>
<name>A0A383ESR0_9ZZZZ</name>
<evidence type="ECO:0000256" key="1">
    <source>
        <dbReference type="SAM" id="MobiDB-lite"/>
    </source>
</evidence>
<feature type="compositionally biased region" description="Low complexity" evidence="1">
    <location>
        <begin position="1"/>
        <end position="18"/>
    </location>
</feature>
<sequence>MSRRGAAQGSGAGASRWSCKGGLSAPWIGSGLLSMQPLRADRAYLLIRDLSFFRSIRRYLQVTFGPRVNSSRPRALEF</sequence>
<feature type="region of interest" description="Disordered" evidence="1">
    <location>
        <begin position="1"/>
        <end position="20"/>
    </location>
</feature>
<dbReference type="AlphaFoldDB" id="A0A383ESR0"/>
<reference evidence="2" key="1">
    <citation type="submission" date="2018-05" db="EMBL/GenBank/DDBJ databases">
        <authorList>
            <person name="Lanie J.A."/>
            <person name="Ng W.-L."/>
            <person name="Kazmierczak K.M."/>
            <person name="Andrzejewski T.M."/>
            <person name="Davidsen T.M."/>
            <person name="Wayne K.J."/>
            <person name="Tettelin H."/>
            <person name="Glass J.I."/>
            <person name="Rusch D."/>
            <person name="Podicherti R."/>
            <person name="Tsui H.-C.T."/>
            <person name="Winkler M.E."/>
        </authorList>
    </citation>
    <scope>NUCLEOTIDE SEQUENCE</scope>
</reference>
<evidence type="ECO:0000313" key="2">
    <source>
        <dbReference type="EMBL" id="SVE59473.1"/>
    </source>
</evidence>
<organism evidence="2">
    <name type="scientific">marine metagenome</name>
    <dbReference type="NCBI Taxonomy" id="408172"/>
    <lineage>
        <taxon>unclassified sequences</taxon>
        <taxon>metagenomes</taxon>
        <taxon>ecological metagenomes</taxon>
    </lineage>
</organism>
<protein>
    <submittedName>
        <fullName evidence="2">Uncharacterized protein</fullName>
    </submittedName>
</protein>
<feature type="non-terminal residue" evidence="2">
    <location>
        <position position="78"/>
    </location>
</feature>
<gene>
    <name evidence="2" type="ORF">METZ01_LOCUS512327</name>
</gene>